<proteinExistence type="predicted"/>
<accession>A0AAN7WPK4</accession>
<reference evidence="2" key="1">
    <citation type="submission" date="2023-07" db="EMBL/GenBank/DDBJ databases">
        <title>A draft genome of Kazachstania heterogenica Y-27499.</title>
        <authorList>
            <person name="Donic C."/>
            <person name="Kralova J.S."/>
            <person name="Fidel L."/>
            <person name="Ben-Dor S."/>
            <person name="Jung S."/>
        </authorList>
    </citation>
    <scope>NUCLEOTIDE SEQUENCE [LARGE SCALE GENOMIC DNA]</scope>
    <source>
        <strain evidence="2">Y27499</strain>
    </source>
</reference>
<dbReference type="AlphaFoldDB" id="A0AAN7WPK4"/>
<protein>
    <submittedName>
        <fullName evidence="1">Uncharacterized protein</fullName>
    </submittedName>
</protein>
<comment type="caution">
    <text evidence="1">The sequence shown here is derived from an EMBL/GenBank/DDBJ whole genome shotgun (WGS) entry which is preliminary data.</text>
</comment>
<sequence>MTETMKENSTSKVTAVGTPTSLRIFKDSEIFVSYLTYRKSTIFLKYLDKTDSIVLQCENA</sequence>
<name>A0AAN7WPK4_9SACH</name>
<dbReference type="EMBL" id="JAWIZZ010000034">
    <property type="protein sequence ID" value="KAK5781563.1"/>
    <property type="molecule type" value="Genomic_DNA"/>
</dbReference>
<keyword evidence="2" id="KW-1185">Reference proteome</keyword>
<evidence type="ECO:0000313" key="1">
    <source>
        <dbReference type="EMBL" id="KAK5781563.1"/>
    </source>
</evidence>
<gene>
    <name evidence="1" type="ORF">RI543_000981</name>
</gene>
<dbReference type="Proteomes" id="UP001306508">
    <property type="component" value="Unassembled WGS sequence"/>
</dbReference>
<evidence type="ECO:0000313" key="2">
    <source>
        <dbReference type="Proteomes" id="UP001306508"/>
    </source>
</evidence>
<organism evidence="1 2">
    <name type="scientific">Arxiozyma heterogenica</name>
    <dbReference type="NCBI Taxonomy" id="278026"/>
    <lineage>
        <taxon>Eukaryota</taxon>
        <taxon>Fungi</taxon>
        <taxon>Dikarya</taxon>
        <taxon>Ascomycota</taxon>
        <taxon>Saccharomycotina</taxon>
        <taxon>Saccharomycetes</taxon>
        <taxon>Saccharomycetales</taxon>
        <taxon>Saccharomycetaceae</taxon>
        <taxon>Arxiozyma</taxon>
    </lineage>
</organism>